<keyword evidence="3" id="KW-0378">Hydrolase</keyword>
<dbReference type="Gene3D" id="3.40.50.10320">
    <property type="entry name" value="LmbE-like"/>
    <property type="match status" value="1"/>
</dbReference>
<dbReference type="InterPro" id="IPR003737">
    <property type="entry name" value="GlcNAc_PI_deacetylase-related"/>
</dbReference>
<dbReference type="EC" id="3.5.99.6" evidence="1"/>
<accession>A0A927FCQ4</accession>
<dbReference type="GO" id="GO:0004342">
    <property type="term" value="F:glucosamine-6-phosphate deaminase activity"/>
    <property type="evidence" value="ECO:0007669"/>
    <property type="project" value="UniProtKB-UniRule"/>
</dbReference>
<dbReference type="SUPFAM" id="SSF100950">
    <property type="entry name" value="NagB/RpiA/CoA transferase-like"/>
    <property type="match status" value="1"/>
</dbReference>
<organism evidence="3 4">
    <name type="scientific">Pelagicoccus enzymogenes</name>
    <dbReference type="NCBI Taxonomy" id="2773457"/>
    <lineage>
        <taxon>Bacteria</taxon>
        <taxon>Pseudomonadati</taxon>
        <taxon>Verrucomicrobiota</taxon>
        <taxon>Opitutia</taxon>
        <taxon>Puniceicoccales</taxon>
        <taxon>Pelagicoccaceae</taxon>
        <taxon>Pelagicoccus</taxon>
    </lineage>
</organism>
<protein>
    <recommendedName>
        <fullName evidence="1">Glucosamine-6-phosphate deaminase</fullName>
        <ecNumber evidence="1">3.5.99.6</ecNumber>
    </recommendedName>
</protein>
<feature type="domain" description="Glucosamine/galactosamine-6-phosphate isomerase" evidence="2">
    <location>
        <begin position="21"/>
        <end position="245"/>
    </location>
</feature>
<dbReference type="CDD" id="cd01399">
    <property type="entry name" value="GlcN6P_deaminase"/>
    <property type="match status" value="1"/>
</dbReference>
<dbReference type="Gene3D" id="3.40.50.1360">
    <property type="match status" value="1"/>
</dbReference>
<dbReference type="GO" id="GO:0005975">
    <property type="term" value="P:carbohydrate metabolic process"/>
    <property type="evidence" value="ECO:0007669"/>
    <property type="project" value="InterPro"/>
</dbReference>
<dbReference type="AlphaFoldDB" id="A0A927FCQ4"/>
<dbReference type="GO" id="GO:0006046">
    <property type="term" value="P:N-acetylglucosamine catabolic process"/>
    <property type="evidence" value="ECO:0007669"/>
    <property type="project" value="UniProtKB-UniRule"/>
</dbReference>
<dbReference type="InterPro" id="IPR052960">
    <property type="entry name" value="GlcN6P_deaminase-like"/>
</dbReference>
<dbReference type="InterPro" id="IPR006148">
    <property type="entry name" value="Glc/Gal-6P_isomerase"/>
</dbReference>
<dbReference type="InterPro" id="IPR004547">
    <property type="entry name" value="Glucosamine6P_isomerase"/>
</dbReference>
<dbReference type="Pfam" id="PF01182">
    <property type="entry name" value="Glucosamine_iso"/>
    <property type="match status" value="1"/>
</dbReference>
<name>A0A927FCQ4_9BACT</name>
<dbReference type="NCBIfam" id="NF002557">
    <property type="entry name" value="PRK02122.1"/>
    <property type="match status" value="1"/>
</dbReference>
<proteinExistence type="predicted"/>
<gene>
    <name evidence="3" type="primary">nagB</name>
    <name evidence="3" type="ORF">IEN85_17475</name>
</gene>
<keyword evidence="4" id="KW-1185">Reference proteome</keyword>
<dbReference type="EMBL" id="JACYFG010000040">
    <property type="protein sequence ID" value="MBD5781295.1"/>
    <property type="molecule type" value="Genomic_DNA"/>
</dbReference>
<dbReference type="NCBIfam" id="TIGR00502">
    <property type="entry name" value="nagB"/>
    <property type="match status" value="1"/>
</dbReference>
<sequence length="633" mass="70912">MSEPSGQELYERIPTKVFEDASLAVCEVAKEIAEAIRARQAEGKSFVLGLATGSTPVPLYRELVRMHREEGLSFANVTSFNLDEYFGIESRHPESYHRFMREQLFDHIDMPEAQINIPQGAVAREEVFEACQAYEEKIEACGGIDVQILGIGRTGHIGFNEPGSGPHSRTRLVTLDRLTRLDAARDFQGEHNVPRYAVTMGVGTIMDARKVYLLAWGRSKAEVIKAAVEDAPVESLPASFLQAHSNAYFILDTASASELTRNKYPWLVGFPEWTPELARESVTHLSLKLGKPLLKLVDKDYQENGLSELVTEQGPAYGLNIRVFNEVQHTITGWPGGKPDADDTYRPERALPARKRVLVLSPEPQDDVLAMAATLSRLVAHGHEVTVAYLTSGSLGVPDEEANWAADLMLEAGDSAIASDVLRELEEKGAFSEDSPRLRTFKSYLRRNEARASLEMCGLSKSCIRFLDLPFYEKGRYRRFEVGEEDVAAMSRLIDEIKPHQIFVTGEAADPSSVQAKSFSVFENAIRSFSSEPWYKDCYVWLYRSDGREWDIHQVEMAVPCSPDEVKAKAQAIYQHRSQRSQLPSMNADQSEAWEQAVERNRGTAVLYDKLGLAEYEAIECFVRWSTVKGASK</sequence>
<dbReference type="PANTHER" id="PTHR42892:SF1">
    <property type="entry name" value="GLUCOSAMINE-6-PHOSPHATE ISOMERASE"/>
    <property type="match status" value="1"/>
</dbReference>
<dbReference type="PANTHER" id="PTHR42892">
    <property type="entry name" value="GLUCOSAMINE-6-PHOSPHATE DEAMINASE-LIKE PROTEIN BT_0258-RELATED"/>
    <property type="match status" value="1"/>
</dbReference>
<evidence type="ECO:0000313" key="4">
    <source>
        <dbReference type="Proteomes" id="UP000622317"/>
    </source>
</evidence>
<dbReference type="SUPFAM" id="SSF102588">
    <property type="entry name" value="LmbE-like"/>
    <property type="match status" value="1"/>
</dbReference>
<reference evidence="3" key="1">
    <citation type="submission" date="2020-09" db="EMBL/GenBank/DDBJ databases">
        <title>Pelagicoccus enzymogenes sp. nov. with an EPS production, isolated from marine sediment.</title>
        <authorList>
            <person name="Feng X."/>
        </authorList>
    </citation>
    <scope>NUCLEOTIDE SEQUENCE</scope>
    <source>
        <strain evidence="3">NFK12</strain>
    </source>
</reference>
<evidence type="ECO:0000313" key="3">
    <source>
        <dbReference type="EMBL" id="MBD5781295.1"/>
    </source>
</evidence>
<dbReference type="RefSeq" id="WP_191618394.1">
    <property type="nucleotide sequence ID" value="NZ_JACYFG010000040.1"/>
</dbReference>
<comment type="caution">
    <text evidence="3">The sequence shown here is derived from an EMBL/GenBank/DDBJ whole genome shotgun (WGS) entry which is preliminary data.</text>
</comment>
<dbReference type="InterPro" id="IPR024078">
    <property type="entry name" value="LmbE-like_dom_sf"/>
</dbReference>
<dbReference type="InterPro" id="IPR037171">
    <property type="entry name" value="NagB/RpiA_transferase-like"/>
</dbReference>
<dbReference type="Pfam" id="PF02585">
    <property type="entry name" value="PIG-L"/>
    <property type="match status" value="1"/>
</dbReference>
<evidence type="ECO:0000256" key="1">
    <source>
        <dbReference type="NCBIfam" id="TIGR00502"/>
    </source>
</evidence>
<evidence type="ECO:0000259" key="2">
    <source>
        <dbReference type="Pfam" id="PF01182"/>
    </source>
</evidence>
<dbReference type="Proteomes" id="UP000622317">
    <property type="component" value="Unassembled WGS sequence"/>
</dbReference>